<dbReference type="Pfam" id="PF01636">
    <property type="entry name" value="APH"/>
    <property type="match status" value="1"/>
</dbReference>
<dbReference type="Proteomes" id="UP000235786">
    <property type="component" value="Unassembled WGS sequence"/>
</dbReference>
<dbReference type="InterPro" id="IPR051678">
    <property type="entry name" value="AGP_Transferase"/>
</dbReference>
<dbReference type="PANTHER" id="PTHR21310:SF56">
    <property type="entry name" value="AMINOGLYCOSIDE PHOSPHOTRANSFERASE DOMAIN-CONTAINING PROTEIN"/>
    <property type="match status" value="1"/>
</dbReference>
<evidence type="ECO:0000259" key="1">
    <source>
        <dbReference type="Pfam" id="PF01636"/>
    </source>
</evidence>
<accession>A0A2J6RTF6</accession>
<feature type="domain" description="Aminoglycoside phosphotransferase" evidence="1">
    <location>
        <begin position="23"/>
        <end position="245"/>
    </location>
</feature>
<reference evidence="2 3" key="1">
    <citation type="submission" date="2016-04" db="EMBL/GenBank/DDBJ databases">
        <title>A degradative enzymes factory behind the ericoid mycorrhizal symbiosis.</title>
        <authorList>
            <consortium name="DOE Joint Genome Institute"/>
            <person name="Martino E."/>
            <person name="Morin E."/>
            <person name="Grelet G."/>
            <person name="Kuo A."/>
            <person name="Kohler A."/>
            <person name="Daghino S."/>
            <person name="Barry K."/>
            <person name="Choi C."/>
            <person name="Cichocki N."/>
            <person name="Clum A."/>
            <person name="Copeland A."/>
            <person name="Hainaut M."/>
            <person name="Haridas S."/>
            <person name="Labutti K."/>
            <person name="Lindquist E."/>
            <person name="Lipzen A."/>
            <person name="Khouja H.-R."/>
            <person name="Murat C."/>
            <person name="Ohm R."/>
            <person name="Olson A."/>
            <person name="Spatafora J."/>
            <person name="Veneault-Fourrey C."/>
            <person name="Henrissat B."/>
            <person name="Grigoriev I."/>
            <person name="Martin F."/>
            <person name="Perotto S."/>
        </authorList>
    </citation>
    <scope>NUCLEOTIDE SEQUENCE [LARGE SCALE GENOMIC DNA]</scope>
    <source>
        <strain evidence="2 3">F</strain>
    </source>
</reference>
<dbReference type="PANTHER" id="PTHR21310">
    <property type="entry name" value="AMINOGLYCOSIDE PHOSPHOTRANSFERASE-RELATED-RELATED"/>
    <property type="match status" value="1"/>
</dbReference>
<dbReference type="AlphaFoldDB" id="A0A2J6RTF6"/>
<dbReference type="Gene3D" id="3.90.1200.10">
    <property type="match status" value="1"/>
</dbReference>
<dbReference type="OrthoDB" id="2831558at2759"/>
<dbReference type="InterPro" id="IPR011009">
    <property type="entry name" value="Kinase-like_dom_sf"/>
</dbReference>
<gene>
    <name evidence="2" type="ORF">L207DRAFT_565571</name>
</gene>
<dbReference type="SUPFAM" id="SSF56112">
    <property type="entry name" value="Protein kinase-like (PK-like)"/>
    <property type="match status" value="1"/>
</dbReference>
<dbReference type="EMBL" id="KZ613944">
    <property type="protein sequence ID" value="PMD41799.1"/>
    <property type="molecule type" value="Genomic_DNA"/>
</dbReference>
<evidence type="ECO:0000313" key="3">
    <source>
        <dbReference type="Proteomes" id="UP000235786"/>
    </source>
</evidence>
<proteinExistence type="predicted"/>
<evidence type="ECO:0000313" key="2">
    <source>
        <dbReference type="EMBL" id="PMD41799.1"/>
    </source>
</evidence>
<name>A0A2J6RTF6_HYAVF</name>
<keyword evidence="3" id="KW-1185">Reference proteome</keyword>
<sequence length="354" mass="39951">MHGGGFNRIVGIFVTSSESPTASQYVLRVPRFDASRLDRDLAPLQLLRRRSKIKVPEVTAFDTTSHNVLESPYMIQTRIPGSPLFPAYPDLPYELKYDIAYELGRVFSELNSIRSVVAGRLTLSPSQGPLRIQPFNNMDPDATVLYENGPPAQKPSDMLLALLEYKKELVVAEGPKQSFRVSFFDSFIVVASEMSARGLFDDNYYCLCHPDLEPRNILVSPPSPTQPQAITGILDWDSALFAPPFMSCPPPMWLWAWNDEGEEDERLPNMTPPTPDLRELKQLFEYVAGATYLRFAYGPQYRLARKLMRFAIDGLQSNEDLKSAELFLANNYRTPLLDSSVADELDAQKDAKPF</sequence>
<protein>
    <recommendedName>
        <fullName evidence="1">Aminoglycoside phosphotransferase domain-containing protein</fullName>
    </recommendedName>
</protein>
<organism evidence="2 3">
    <name type="scientific">Hyaloscypha variabilis (strain UAMH 11265 / GT02V1 / F)</name>
    <name type="common">Meliniomyces variabilis</name>
    <dbReference type="NCBI Taxonomy" id="1149755"/>
    <lineage>
        <taxon>Eukaryota</taxon>
        <taxon>Fungi</taxon>
        <taxon>Dikarya</taxon>
        <taxon>Ascomycota</taxon>
        <taxon>Pezizomycotina</taxon>
        <taxon>Leotiomycetes</taxon>
        <taxon>Helotiales</taxon>
        <taxon>Hyaloscyphaceae</taxon>
        <taxon>Hyaloscypha</taxon>
        <taxon>Hyaloscypha variabilis</taxon>
    </lineage>
</organism>
<dbReference type="InterPro" id="IPR002575">
    <property type="entry name" value="Aminoglycoside_PTrfase"/>
</dbReference>